<sequence length="799" mass="87616">MLVSLKTALAVVLLALIGATNAQQGAYYDSNRHLWYNTSGSSFSTGLVIGNGRMGAMVFGSAFDKVILNEASVWNDLFEDRTNPGSLAAFPKARDMLIDGNYTQAGQLVLRDMSSIPTTSRWFSVTNDLLLDFGHAEGSISQYERWLDTIKGNTGLNYHYNGVKYTREYIANFPTGVIAIRLTASEPGALSVNVTLDRSKGILGKHASTENNTVTLDVGGDGSDAVPFRAAVRAKLDGGSISTTSNSGLRIIGATTVDLFYDAETAFQWPSESLYKNEVQKKLQNAVSRGFPFIKDEAIEDHSSLTTRVELNLGPASTNAKLPTDYRIDSYRENQGADVGFITLAFNFGRHLLVSSSRNTGGPGLGVPANLQGIWNDRYNPPWGSKYTVNINTEMNYWLAEVTNLPDTLRPLWDLLWRSHDKGNSVAKKMYNCPGYVSHHNLDLWGDSTPHDNGTQWSMWPSSSLWLTQHAMEHYRFTGDRDFLKNTAWPLFKDAATFYDCYLFEFEGYLSTGPSISPENAFYIPSGSPDAGMQAAIDIGPTMDNSLLYDLYTNIIESSEALGIDLTKDPVLSKVKNNRSKLRPAAIGSKGQILEYRKEYGEPEPMHRHISHLWDLYPGSRMTPAINQTLANAARRSLELRLAAGGAHTGWSRIWTAACFARLLDGNQTLYHIESLLKEHPMKNMLQAISREGVFQIDSNFGLVAAVSESLVQSHAGVVNLLPALGGRLAAGSVKGLVARGGFVVSMSWKDGKLLEAQITSTRGGKLAMKVANGQNFKIDGADVDDVTTTAGRTYNVTL</sequence>
<protein>
    <submittedName>
        <fullName evidence="1">Uncharacterized protein</fullName>
    </submittedName>
</protein>
<reference evidence="1" key="1">
    <citation type="submission" date="2020-04" db="EMBL/GenBank/DDBJ databases">
        <authorList>
            <person name="Broberg M."/>
        </authorList>
    </citation>
    <scope>NUCLEOTIDE SEQUENCE</scope>
</reference>
<dbReference type="EMBL" id="CADEHS020000188">
    <property type="protein sequence ID" value="CAG9950576.1"/>
    <property type="molecule type" value="Genomic_DNA"/>
</dbReference>
<evidence type="ECO:0000313" key="1">
    <source>
        <dbReference type="EMBL" id="CAG9950576.1"/>
    </source>
</evidence>
<dbReference type="Proteomes" id="UP000836387">
    <property type="component" value="Unassembled WGS sequence"/>
</dbReference>
<comment type="caution">
    <text evidence="1">The sequence shown here is derived from an EMBL/GenBank/DDBJ whole genome shotgun (WGS) entry which is preliminary data.</text>
</comment>
<reference evidence="1" key="2">
    <citation type="submission" date="2021-10" db="EMBL/GenBank/DDBJ databases">
        <authorList>
            <person name="Piombo E."/>
        </authorList>
    </citation>
    <scope>NUCLEOTIDE SEQUENCE</scope>
</reference>
<proteinExistence type="predicted"/>
<evidence type="ECO:0000313" key="2">
    <source>
        <dbReference type="Proteomes" id="UP000836387"/>
    </source>
</evidence>
<accession>A0ACA9UB66</accession>
<organism evidence="1 2">
    <name type="scientific">Clonostachys rosea f. rosea IK726</name>
    <dbReference type="NCBI Taxonomy" id="1349383"/>
    <lineage>
        <taxon>Eukaryota</taxon>
        <taxon>Fungi</taxon>
        <taxon>Dikarya</taxon>
        <taxon>Ascomycota</taxon>
        <taxon>Pezizomycotina</taxon>
        <taxon>Sordariomycetes</taxon>
        <taxon>Hypocreomycetidae</taxon>
        <taxon>Hypocreales</taxon>
        <taxon>Bionectriaceae</taxon>
        <taxon>Clonostachys</taxon>
    </lineage>
</organism>
<keyword evidence="2" id="KW-1185">Reference proteome</keyword>
<name>A0ACA9UB66_BIOOC</name>
<gene>
    <name evidence="1" type="ORF">CRV2_00016837</name>
</gene>